<evidence type="ECO:0000313" key="2">
    <source>
        <dbReference type="Proteomes" id="UP000789860"/>
    </source>
</evidence>
<comment type="caution">
    <text evidence="1">The sequence shown here is derived from an EMBL/GenBank/DDBJ whole genome shotgun (WGS) entry which is preliminary data.</text>
</comment>
<organism evidence="1 2">
    <name type="scientific">Scutellospora calospora</name>
    <dbReference type="NCBI Taxonomy" id="85575"/>
    <lineage>
        <taxon>Eukaryota</taxon>
        <taxon>Fungi</taxon>
        <taxon>Fungi incertae sedis</taxon>
        <taxon>Mucoromycota</taxon>
        <taxon>Glomeromycotina</taxon>
        <taxon>Glomeromycetes</taxon>
        <taxon>Diversisporales</taxon>
        <taxon>Gigasporaceae</taxon>
        <taxon>Scutellospora</taxon>
    </lineage>
</organism>
<protein>
    <submittedName>
        <fullName evidence="1">7781_t:CDS:1</fullName>
    </submittedName>
</protein>
<reference evidence="1" key="1">
    <citation type="submission" date="2021-06" db="EMBL/GenBank/DDBJ databases">
        <authorList>
            <person name="Kallberg Y."/>
            <person name="Tangrot J."/>
            <person name="Rosling A."/>
        </authorList>
    </citation>
    <scope>NUCLEOTIDE SEQUENCE</scope>
    <source>
        <strain evidence="1">AU212A</strain>
    </source>
</reference>
<gene>
    <name evidence="1" type="ORF">SCALOS_LOCUS5098</name>
</gene>
<sequence length="496" mass="56219">MWQAELKPGVTGLDLARKAVLIMLEAKTGGYRHVTTLYPIEQPNMPILQTVNSGLPQGNVKGDAFDALIVALGMIDLHCRKLKYKKKIYLLTDGESPINSSDLDAVLHQINDSNIELNILGIGFDDPEAGFFEENKSEVKRKNESFFNNITKKCQQATIFSMEETLKQLSKPHIRTVRPVAAFKGALTLNDAKISPKSSLTINVEMYYRTTKVRPTAATKYSALAEASTNINQKAFDINMSRTYTISVLDNDKNEAVEVPREDLNRAYSLGKTLIPVNEADEETFTMTTSKSMEIIGFIKNNEFKREYLMSTVAAVVPQTNNQTMAQRLSALIRALYEKESYAIVRYVRKNDDAPKLGVLMPYVCAPKECLYFYCHHFTFPSFDRVVSKSGKELTNHNYLPNSEMLEKMDHFIDGMDLMSAKDEEGNVREYLKVKECFNPIIVQTKKAICHRALHPDEPLLQPDQEMIAQTQPLPSLIQKNLYLANDMRTLFNIKK</sequence>
<dbReference type="Proteomes" id="UP000789860">
    <property type="component" value="Unassembled WGS sequence"/>
</dbReference>
<feature type="non-terminal residue" evidence="1">
    <location>
        <position position="496"/>
    </location>
</feature>
<evidence type="ECO:0000313" key="1">
    <source>
        <dbReference type="EMBL" id="CAG8548686.1"/>
    </source>
</evidence>
<proteinExistence type="predicted"/>
<keyword evidence="2" id="KW-1185">Reference proteome</keyword>
<dbReference type="EMBL" id="CAJVPM010007787">
    <property type="protein sequence ID" value="CAG8548686.1"/>
    <property type="molecule type" value="Genomic_DNA"/>
</dbReference>
<accession>A0ACA9LTL8</accession>
<name>A0ACA9LTL8_9GLOM</name>